<protein>
    <recommendedName>
        <fullName evidence="3">Transglutaminase-like domain-containing protein</fullName>
    </recommendedName>
</protein>
<evidence type="ECO:0000313" key="2">
    <source>
        <dbReference type="Proteomes" id="UP000177334"/>
    </source>
</evidence>
<sequence>MENLENKPIGEKNKYYQLFQEVSGANVSDIEKTQEYFKDLPELPQDAFQAAVAIRHFLIKTGFVYDERVFKLQDMIREKSGNCLGLSLMIGSLLYERGFKPQYEIITTPKDAVFEKEKEIFEELLRGDHFDYDKPMLPKISDQAEHPLYRFMPIQHPNLILDRKTFETTNLDDIEENPRWSPEAESRIPATFEALASHIYLQQARDILVSRKYDRAYLKELCAKALKLWSENREAYSLLWGIAQEMKDEDLKKDSYKQYIEIGGGDSRYLFRLYEMTGEEKYLDETLRKYPAHLEAFVEKNVLKEKNKKDAKFNFAVAAWMAANSSVTTLNNFYEMHSDSLKQLYNI</sequence>
<dbReference type="EMBL" id="MFIP01000023">
    <property type="protein sequence ID" value="OGF91667.1"/>
    <property type="molecule type" value="Genomic_DNA"/>
</dbReference>
<dbReference type="Proteomes" id="UP000177334">
    <property type="component" value="Unassembled WGS sequence"/>
</dbReference>
<evidence type="ECO:0000313" key="1">
    <source>
        <dbReference type="EMBL" id="OGF91667.1"/>
    </source>
</evidence>
<name>A0A1F5XUU0_9BACT</name>
<evidence type="ECO:0008006" key="3">
    <source>
        <dbReference type="Google" id="ProtNLM"/>
    </source>
</evidence>
<organism evidence="1 2">
    <name type="scientific">Candidatus Giovannonibacteria bacterium RIFCSPLOWO2_12_FULL_43_26</name>
    <dbReference type="NCBI Taxonomy" id="1798363"/>
    <lineage>
        <taxon>Bacteria</taxon>
        <taxon>Candidatus Giovannoniibacteriota</taxon>
    </lineage>
</organism>
<proteinExistence type="predicted"/>
<gene>
    <name evidence="1" type="ORF">A3H05_02015</name>
</gene>
<reference evidence="1 2" key="1">
    <citation type="journal article" date="2016" name="Nat. Commun.">
        <title>Thousands of microbial genomes shed light on interconnected biogeochemical processes in an aquifer system.</title>
        <authorList>
            <person name="Anantharaman K."/>
            <person name="Brown C.T."/>
            <person name="Hug L.A."/>
            <person name="Sharon I."/>
            <person name="Castelle C.J."/>
            <person name="Probst A.J."/>
            <person name="Thomas B.C."/>
            <person name="Singh A."/>
            <person name="Wilkins M.J."/>
            <person name="Karaoz U."/>
            <person name="Brodie E.L."/>
            <person name="Williams K.H."/>
            <person name="Hubbard S.S."/>
            <person name="Banfield J.F."/>
        </authorList>
    </citation>
    <scope>NUCLEOTIDE SEQUENCE [LARGE SCALE GENOMIC DNA]</scope>
</reference>
<comment type="caution">
    <text evidence="1">The sequence shown here is derived from an EMBL/GenBank/DDBJ whole genome shotgun (WGS) entry which is preliminary data.</text>
</comment>
<dbReference type="AlphaFoldDB" id="A0A1F5XUU0"/>
<accession>A0A1F5XUU0</accession>